<accession>A0A392TA59</accession>
<reference evidence="1 2" key="1">
    <citation type="journal article" date="2018" name="Front. Plant Sci.">
        <title>Red Clover (Trifolium pratense) and Zigzag Clover (T. medium) - A Picture of Genomic Similarities and Differences.</title>
        <authorList>
            <person name="Dluhosova J."/>
            <person name="Istvanek J."/>
            <person name="Nedelnik J."/>
            <person name="Repkova J."/>
        </authorList>
    </citation>
    <scope>NUCLEOTIDE SEQUENCE [LARGE SCALE GENOMIC DNA]</scope>
    <source>
        <strain evidence="2">cv. 10/8</strain>
        <tissue evidence="1">Leaf</tissue>
    </source>
</reference>
<name>A0A392TA59_9FABA</name>
<dbReference type="EMBL" id="LXQA010527327">
    <property type="protein sequence ID" value="MCI57337.1"/>
    <property type="molecule type" value="Genomic_DNA"/>
</dbReference>
<keyword evidence="2" id="KW-1185">Reference proteome</keyword>
<protein>
    <submittedName>
        <fullName evidence="1">Uncharacterized protein</fullName>
    </submittedName>
</protein>
<evidence type="ECO:0000313" key="1">
    <source>
        <dbReference type="EMBL" id="MCI57337.1"/>
    </source>
</evidence>
<dbReference type="AlphaFoldDB" id="A0A392TA59"/>
<sequence length="24" mass="2821">MHTALQATVSHHTTIVEKYRKQIK</sequence>
<organism evidence="1 2">
    <name type="scientific">Trifolium medium</name>
    <dbReference type="NCBI Taxonomy" id="97028"/>
    <lineage>
        <taxon>Eukaryota</taxon>
        <taxon>Viridiplantae</taxon>
        <taxon>Streptophyta</taxon>
        <taxon>Embryophyta</taxon>
        <taxon>Tracheophyta</taxon>
        <taxon>Spermatophyta</taxon>
        <taxon>Magnoliopsida</taxon>
        <taxon>eudicotyledons</taxon>
        <taxon>Gunneridae</taxon>
        <taxon>Pentapetalae</taxon>
        <taxon>rosids</taxon>
        <taxon>fabids</taxon>
        <taxon>Fabales</taxon>
        <taxon>Fabaceae</taxon>
        <taxon>Papilionoideae</taxon>
        <taxon>50 kb inversion clade</taxon>
        <taxon>NPAAA clade</taxon>
        <taxon>Hologalegina</taxon>
        <taxon>IRL clade</taxon>
        <taxon>Trifolieae</taxon>
        <taxon>Trifolium</taxon>
    </lineage>
</organism>
<feature type="non-terminal residue" evidence="1">
    <location>
        <position position="24"/>
    </location>
</feature>
<dbReference type="Proteomes" id="UP000265520">
    <property type="component" value="Unassembled WGS sequence"/>
</dbReference>
<evidence type="ECO:0000313" key="2">
    <source>
        <dbReference type="Proteomes" id="UP000265520"/>
    </source>
</evidence>
<comment type="caution">
    <text evidence="1">The sequence shown here is derived from an EMBL/GenBank/DDBJ whole genome shotgun (WGS) entry which is preliminary data.</text>
</comment>
<proteinExistence type="predicted"/>